<accession>A0A4D6H249</accession>
<keyword evidence="1" id="KW-0472">Membrane</keyword>
<feature type="domain" description="DUF1616" evidence="2">
    <location>
        <begin position="6"/>
        <end position="141"/>
    </location>
</feature>
<proteinExistence type="predicted"/>
<sequence length="144" mass="16054">MDEMTTERAVTWVLAVALLASLFGVVFFAANPPTVTEPFTEFYILGPDGSATDYPTNLSVGESGTVIVGVTNHEHEAVSYTVVMKLDNETVGERPVRLGDEETWEGEMSFTVEEPGRQRLRLELYRGEVSGEPYRSLRLWVHVT</sequence>
<reference evidence="3 4" key="1">
    <citation type="journal article" date="2019" name="Nat. Commun.">
        <title>A new type of DNA phosphorothioation-based antiviral system in archaea.</title>
        <authorList>
            <person name="Xiong L."/>
            <person name="Liu S."/>
            <person name="Chen S."/>
            <person name="Xiao Y."/>
            <person name="Zhu B."/>
            <person name="Gao Y."/>
            <person name="Zhang Y."/>
            <person name="Chen B."/>
            <person name="Luo J."/>
            <person name="Deng Z."/>
            <person name="Chen X."/>
            <person name="Wang L."/>
            <person name="Chen S."/>
        </authorList>
    </citation>
    <scope>NUCLEOTIDE SEQUENCE [LARGE SCALE GENOMIC DNA]</scope>
    <source>
        <strain evidence="3 4">CGMCC 1.10331</strain>
    </source>
</reference>
<name>A0A4D6H249_9EURY</name>
<gene>
    <name evidence="3" type="ORF">DV707_05640</name>
</gene>
<keyword evidence="1" id="KW-0812">Transmembrane</keyword>
<dbReference type="AlphaFoldDB" id="A0A4D6H249"/>
<dbReference type="Pfam" id="PF07760">
    <property type="entry name" value="DUF1616"/>
    <property type="match status" value="1"/>
</dbReference>
<dbReference type="RefSeq" id="WP_103990201.1">
    <property type="nucleotide sequence ID" value="NZ_FNVN01000001.1"/>
</dbReference>
<dbReference type="Proteomes" id="UP000296733">
    <property type="component" value="Chromosome"/>
</dbReference>
<dbReference type="EMBL" id="CP031311">
    <property type="protein sequence ID" value="QCC47198.1"/>
    <property type="molecule type" value="Genomic_DNA"/>
</dbReference>
<dbReference type="InterPro" id="IPR011674">
    <property type="entry name" value="DUF1616"/>
</dbReference>
<evidence type="ECO:0000313" key="3">
    <source>
        <dbReference type="EMBL" id="QCC47198.1"/>
    </source>
</evidence>
<evidence type="ECO:0000256" key="1">
    <source>
        <dbReference type="SAM" id="Phobius"/>
    </source>
</evidence>
<dbReference type="KEGG" id="hlm:DV707_05640"/>
<organism evidence="3 4">
    <name type="scientific">Halobellus limi</name>
    <dbReference type="NCBI Taxonomy" id="699433"/>
    <lineage>
        <taxon>Archaea</taxon>
        <taxon>Methanobacteriati</taxon>
        <taxon>Methanobacteriota</taxon>
        <taxon>Stenosarchaea group</taxon>
        <taxon>Halobacteria</taxon>
        <taxon>Halobacteriales</taxon>
        <taxon>Haloferacaceae</taxon>
        <taxon>Halobellus</taxon>
    </lineage>
</organism>
<keyword evidence="1" id="KW-1133">Transmembrane helix</keyword>
<evidence type="ECO:0000313" key="4">
    <source>
        <dbReference type="Proteomes" id="UP000296733"/>
    </source>
</evidence>
<protein>
    <submittedName>
        <fullName evidence="3">DUF1616 domain-containing protein</fullName>
    </submittedName>
</protein>
<feature type="transmembrane region" description="Helical" evidence="1">
    <location>
        <begin position="12"/>
        <end position="30"/>
    </location>
</feature>
<evidence type="ECO:0000259" key="2">
    <source>
        <dbReference type="Pfam" id="PF07760"/>
    </source>
</evidence>